<dbReference type="RefSeq" id="WP_047184303.1">
    <property type="nucleotide sequence ID" value="NZ_JAHHXM010000022.1"/>
</dbReference>
<keyword evidence="2" id="KW-1185">Reference proteome</keyword>
<dbReference type="Proteomes" id="UP000037854">
    <property type="component" value="Unassembled WGS sequence"/>
</dbReference>
<sequence length="69" mass="7931">MSNYEDFIKEKQVIDELVKQNYVIKNIQGTLEGDVVKFEKLGNTAARKSIRLTNPDSRKYVTTLLIKGK</sequence>
<dbReference type="EMBL" id="LGTK01000013">
    <property type="protein sequence ID" value="KPH76550.1"/>
    <property type="molecule type" value="Genomic_DNA"/>
</dbReference>
<comment type="caution">
    <text evidence="1">The sequence shown here is derived from an EMBL/GenBank/DDBJ whole genome shotgun (WGS) entry which is preliminary data.</text>
</comment>
<evidence type="ECO:0000313" key="1">
    <source>
        <dbReference type="EMBL" id="KPH76550.1"/>
    </source>
</evidence>
<protein>
    <submittedName>
        <fullName evidence="1">Uncharacterized protein</fullName>
    </submittedName>
</protein>
<name>A0ABR5MKX8_9BACI</name>
<evidence type="ECO:0000313" key="2">
    <source>
        <dbReference type="Proteomes" id="UP000037854"/>
    </source>
</evidence>
<gene>
    <name evidence="1" type="ORF">AFL42_05545</name>
</gene>
<proteinExistence type="predicted"/>
<organism evidence="1 2">
    <name type="scientific">Oceanobacillus caeni</name>
    <dbReference type="NCBI Taxonomy" id="405946"/>
    <lineage>
        <taxon>Bacteria</taxon>
        <taxon>Bacillati</taxon>
        <taxon>Bacillota</taxon>
        <taxon>Bacilli</taxon>
        <taxon>Bacillales</taxon>
        <taxon>Bacillaceae</taxon>
        <taxon>Oceanobacillus</taxon>
    </lineage>
</organism>
<accession>A0ABR5MKX8</accession>
<reference evidence="1 2" key="1">
    <citation type="submission" date="2015-07" db="EMBL/GenBank/DDBJ databases">
        <title>High-quality draft genome sequence of Oceanobacillus caeni HM6, a bacillus isolated from a human feces.</title>
        <authorList>
            <person name="Kumar J."/>
            <person name="Verma M.K."/>
            <person name="Pandey R."/>
            <person name="Bhambi M."/>
            <person name="Chauhan N."/>
        </authorList>
    </citation>
    <scope>NUCLEOTIDE SEQUENCE [LARGE SCALE GENOMIC DNA]</scope>
    <source>
        <strain evidence="1 2">HM6</strain>
    </source>
</reference>